<dbReference type="InterPro" id="IPR015500">
    <property type="entry name" value="Peptidase_S8_subtilisin-rel"/>
</dbReference>
<feature type="active site" description="Charge relay system" evidence="7">
    <location>
        <position position="182"/>
    </location>
</feature>
<feature type="compositionally biased region" description="Basic and acidic residues" evidence="8">
    <location>
        <begin position="11"/>
        <end position="23"/>
    </location>
</feature>
<dbReference type="InterPro" id="IPR050131">
    <property type="entry name" value="Peptidase_S8_subtilisin-like"/>
</dbReference>
<comment type="caution">
    <text evidence="10">The sequence shown here is derived from an EMBL/GenBank/DDBJ whole genome shotgun (WGS) entry which is preliminary data.</text>
</comment>
<dbReference type="InterPro" id="IPR022398">
    <property type="entry name" value="Peptidase_S8_His-AS"/>
</dbReference>
<evidence type="ECO:0000256" key="2">
    <source>
        <dbReference type="ARBA" id="ARBA00022670"/>
    </source>
</evidence>
<feature type="region of interest" description="Disordered" evidence="8">
    <location>
        <begin position="1"/>
        <end position="23"/>
    </location>
</feature>
<evidence type="ECO:0000256" key="5">
    <source>
        <dbReference type="ARBA" id="ARBA00023529"/>
    </source>
</evidence>
<evidence type="ECO:0000256" key="7">
    <source>
        <dbReference type="PROSITE-ProRule" id="PRU01240"/>
    </source>
</evidence>
<protein>
    <recommendedName>
        <fullName evidence="6">subtilisin</fullName>
        <ecNumber evidence="6">3.4.21.62</ecNumber>
    </recommendedName>
</protein>
<dbReference type="InterPro" id="IPR000209">
    <property type="entry name" value="Peptidase_S8/S53_dom"/>
</dbReference>
<dbReference type="GO" id="GO:0006508">
    <property type="term" value="P:proteolysis"/>
    <property type="evidence" value="ECO:0007669"/>
    <property type="project" value="UniProtKB-KW"/>
</dbReference>
<evidence type="ECO:0000256" key="8">
    <source>
        <dbReference type="SAM" id="MobiDB-lite"/>
    </source>
</evidence>
<keyword evidence="2 7" id="KW-0645">Protease</keyword>
<evidence type="ECO:0000313" key="11">
    <source>
        <dbReference type="Proteomes" id="UP001209570"/>
    </source>
</evidence>
<dbReference type="EC" id="3.4.21.62" evidence="6"/>
<evidence type="ECO:0000259" key="9">
    <source>
        <dbReference type="Pfam" id="PF00082"/>
    </source>
</evidence>
<dbReference type="Proteomes" id="UP001209570">
    <property type="component" value="Unassembled WGS sequence"/>
</dbReference>
<feature type="active site" description="Charge relay system" evidence="7">
    <location>
        <position position="146"/>
    </location>
</feature>
<dbReference type="Pfam" id="PF00082">
    <property type="entry name" value="Peptidase_S8"/>
    <property type="match status" value="1"/>
</dbReference>
<dbReference type="PANTHER" id="PTHR43806:SF67">
    <property type="entry name" value="EGF-LIKE DOMAIN-CONTAINING PROTEIN"/>
    <property type="match status" value="1"/>
</dbReference>
<keyword evidence="11" id="KW-1185">Reference proteome</keyword>
<dbReference type="SUPFAM" id="SSF52743">
    <property type="entry name" value="Subtilisin-like"/>
    <property type="match status" value="1"/>
</dbReference>
<feature type="active site" description="Charge relay system" evidence="7">
    <location>
        <position position="324"/>
    </location>
</feature>
<feature type="compositionally biased region" description="Low complexity" evidence="8">
    <location>
        <begin position="413"/>
        <end position="429"/>
    </location>
</feature>
<dbReference type="AlphaFoldDB" id="A0AAD5M1A5"/>
<dbReference type="PANTHER" id="PTHR43806">
    <property type="entry name" value="PEPTIDASE S8"/>
    <property type="match status" value="1"/>
</dbReference>
<name>A0AAD5M1A5_PYTIN</name>
<feature type="compositionally biased region" description="Polar residues" evidence="8">
    <location>
        <begin position="430"/>
        <end position="439"/>
    </location>
</feature>
<evidence type="ECO:0000256" key="3">
    <source>
        <dbReference type="ARBA" id="ARBA00022801"/>
    </source>
</evidence>
<dbReference type="InterPro" id="IPR023827">
    <property type="entry name" value="Peptidase_S8_Asp-AS"/>
</dbReference>
<comment type="catalytic activity">
    <reaction evidence="5">
        <text>Hydrolysis of proteins with broad specificity for peptide bonds, and a preference for a large uncharged residue in P1. Hydrolyzes peptide amides.</text>
        <dbReference type="EC" id="3.4.21.62"/>
    </reaction>
</comment>
<dbReference type="EMBL" id="JAKCXM010000205">
    <property type="protein sequence ID" value="KAJ0398744.1"/>
    <property type="molecule type" value="Genomic_DNA"/>
</dbReference>
<comment type="similarity">
    <text evidence="1 7">Belongs to the peptidase S8 family.</text>
</comment>
<accession>A0AAD5M1A5</accession>
<dbReference type="PROSITE" id="PS00136">
    <property type="entry name" value="SUBTILASE_ASP"/>
    <property type="match status" value="1"/>
</dbReference>
<dbReference type="PROSITE" id="PS51892">
    <property type="entry name" value="SUBTILASE"/>
    <property type="match status" value="1"/>
</dbReference>
<keyword evidence="4 7" id="KW-0720">Serine protease</keyword>
<organism evidence="10 11">
    <name type="scientific">Pythium insidiosum</name>
    <name type="common">Pythiosis disease agent</name>
    <dbReference type="NCBI Taxonomy" id="114742"/>
    <lineage>
        <taxon>Eukaryota</taxon>
        <taxon>Sar</taxon>
        <taxon>Stramenopiles</taxon>
        <taxon>Oomycota</taxon>
        <taxon>Peronosporomycetes</taxon>
        <taxon>Pythiales</taxon>
        <taxon>Pythiaceae</taxon>
        <taxon>Pythium</taxon>
    </lineage>
</organism>
<proteinExistence type="inferred from homology"/>
<dbReference type="GO" id="GO:0004252">
    <property type="term" value="F:serine-type endopeptidase activity"/>
    <property type="evidence" value="ECO:0007669"/>
    <property type="project" value="UniProtKB-UniRule"/>
</dbReference>
<reference evidence="10" key="1">
    <citation type="submission" date="2021-12" db="EMBL/GenBank/DDBJ databases">
        <title>Prjna785345.</title>
        <authorList>
            <person name="Rujirawat T."/>
            <person name="Krajaejun T."/>
        </authorList>
    </citation>
    <scope>NUCLEOTIDE SEQUENCE</scope>
    <source>
        <strain evidence="10">Pi057C3</strain>
    </source>
</reference>
<keyword evidence="3 7" id="KW-0378">Hydrolase</keyword>
<gene>
    <name evidence="10" type="ORF">P43SY_009812</name>
</gene>
<dbReference type="Gene3D" id="3.40.50.200">
    <property type="entry name" value="Peptidase S8/S53 domain"/>
    <property type="match status" value="1"/>
</dbReference>
<evidence type="ECO:0000313" key="10">
    <source>
        <dbReference type="EMBL" id="KAJ0398744.1"/>
    </source>
</evidence>
<dbReference type="PROSITE" id="PS00137">
    <property type="entry name" value="SUBTILASE_HIS"/>
    <property type="match status" value="1"/>
</dbReference>
<evidence type="ECO:0000256" key="4">
    <source>
        <dbReference type="ARBA" id="ARBA00022825"/>
    </source>
</evidence>
<dbReference type="InterPro" id="IPR036852">
    <property type="entry name" value="Peptidase_S8/S53_dom_sf"/>
</dbReference>
<feature type="compositionally biased region" description="Polar residues" evidence="8">
    <location>
        <begin position="1"/>
        <end position="10"/>
    </location>
</feature>
<sequence>MTAGTDSVINSHHESASDGEDRGKKITVLVDSLQRHSAESQRELTALLSKESTGATPLYSSYKTFYITNEVVIRDAKIELIEKLVALPGVKEIREEEVFPVPQLLIPKNAKNDTRPQVAWGVQKIGAPTAWSLGYRGQSVVVGLIDTGVRLTHESLKSSFRGEYGWFDPARKSDAPSDEAGHGTAVASVIVGGNGVGVAPRSKWMACKSCASTGCVTEDMLAWGKDTVIEAYRPAIDAWRKAGIIPVFANGNFGPFCETVYYPAGFANVIGVGATNRNDTLELISSKGPAVGGIVKPDFTAPGGDIRCAWSDSDSDYRSFTATSLAAPHVSGAIALLLDRNPKLSFDDVVALLGETTRKQVSLPPDDETCGDPATSMTTFPNNQIGYGRVDASRAMLELVFNRWCDHKKRTPKPTASTPISTSSPPSLTVAPSPTPTRA</sequence>
<evidence type="ECO:0000256" key="1">
    <source>
        <dbReference type="ARBA" id="ARBA00011073"/>
    </source>
</evidence>
<feature type="region of interest" description="Disordered" evidence="8">
    <location>
        <begin position="408"/>
        <end position="439"/>
    </location>
</feature>
<dbReference type="PRINTS" id="PR00723">
    <property type="entry name" value="SUBTILISIN"/>
</dbReference>
<evidence type="ECO:0000256" key="6">
    <source>
        <dbReference type="ARBA" id="ARBA00023619"/>
    </source>
</evidence>
<feature type="domain" description="Peptidase S8/S53" evidence="9">
    <location>
        <begin position="137"/>
        <end position="366"/>
    </location>
</feature>